<gene>
    <name evidence="3" type="ORF">E0L32_011379</name>
</gene>
<dbReference type="PANTHER" id="PTHR40640">
    <property type="entry name" value="ANCHORED GLYCOPROTEIN, PUTATIVE (AFU_ORTHOLOGUE AFUA_8G04860)-RELATED"/>
    <property type="match status" value="1"/>
</dbReference>
<feature type="chain" id="PRO_5021359534" evidence="2">
    <location>
        <begin position="19"/>
        <end position="256"/>
    </location>
</feature>
<proteinExistence type="predicted"/>
<dbReference type="RefSeq" id="XP_031000612.1">
    <property type="nucleotide sequence ID" value="XM_031134102.1"/>
</dbReference>
<keyword evidence="2" id="KW-0732">Signal</keyword>
<dbReference type="OrthoDB" id="4991875at2759"/>
<dbReference type="GeneID" id="41978826"/>
<feature type="region of interest" description="Disordered" evidence="1">
    <location>
        <begin position="167"/>
        <end position="234"/>
    </location>
</feature>
<comment type="caution">
    <text evidence="3">The sequence shown here is derived from an EMBL/GenBank/DDBJ whole genome shotgun (WGS) entry which is preliminary data.</text>
</comment>
<accession>A0A507BNP6</accession>
<protein>
    <submittedName>
        <fullName evidence="3">Uncharacterized protein</fullName>
    </submittedName>
</protein>
<keyword evidence="4" id="KW-1185">Reference proteome</keyword>
<feature type="compositionally biased region" description="Low complexity" evidence="1">
    <location>
        <begin position="172"/>
        <end position="208"/>
    </location>
</feature>
<dbReference type="PANTHER" id="PTHR40640:SF1">
    <property type="entry name" value="ANCHORED GLYCOPROTEIN, PUTATIVE (AFU_ORTHOLOGUE AFUA_8G04860)-RELATED"/>
    <property type="match status" value="1"/>
</dbReference>
<dbReference type="STRING" id="1093900.A0A507BNP6"/>
<evidence type="ECO:0000313" key="4">
    <source>
        <dbReference type="Proteomes" id="UP000319257"/>
    </source>
</evidence>
<feature type="signal peptide" evidence="2">
    <location>
        <begin position="1"/>
        <end position="18"/>
    </location>
</feature>
<evidence type="ECO:0000256" key="1">
    <source>
        <dbReference type="SAM" id="MobiDB-lite"/>
    </source>
</evidence>
<feature type="compositionally biased region" description="Low complexity" evidence="1">
    <location>
        <begin position="215"/>
        <end position="233"/>
    </location>
</feature>
<evidence type="ECO:0000313" key="3">
    <source>
        <dbReference type="EMBL" id="TPX18901.1"/>
    </source>
</evidence>
<name>A0A507BNP6_9PEZI</name>
<organism evidence="3 4">
    <name type="scientific">Thyridium curvatum</name>
    <dbReference type="NCBI Taxonomy" id="1093900"/>
    <lineage>
        <taxon>Eukaryota</taxon>
        <taxon>Fungi</taxon>
        <taxon>Dikarya</taxon>
        <taxon>Ascomycota</taxon>
        <taxon>Pezizomycotina</taxon>
        <taxon>Sordariomycetes</taxon>
        <taxon>Sordariomycetidae</taxon>
        <taxon>Thyridiales</taxon>
        <taxon>Thyridiaceae</taxon>
        <taxon>Thyridium</taxon>
    </lineage>
</organism>
<dbReference type="InParanoid" id="A0A507BNP6"/>
<dbReference type="AlphaFoldDB" id="A0A507BNP6"/>
<reference evidence="3 4" key="1">
    <citation type="submission" date="2019-06" db="EMBL/GenBank/DDBJ databases">
        <title>Draft genome sequence of the filamentous fungus Phialemoniopsis curvata isolated from diesel fuel.</title>
        <authorList>
            <person name="Varaljay V.A."/>
            <person name="Lyon W.J."/>
            <person name="Crouch A.L."/>
            <person name="Drake C.E."/>
            <person name="Hollomon J.M."/>
            <person name="Nadeau L.J."/>
            <person name="Nunn H.S."/>
            <person name="Stevenson B.S."/>
            <person name="Bojanowski C.L."/>
            <person name="Crookes-Goodson W.J."/>
        </authorList>
    </citation>
    <scope>NUCLEOTIDE SEQUENCE [LARGE SCALE GENOMIC DNA]</scope>
    <source>
        <strain evidence="3 4">D216</strain>
    </source>
</reference>
<dbReference type="Proteomes" id="UP000319257">
    <property type="component" value="Unassembled WGS sequence"/>
</dbReference>
<sequence>MTPRWLLLLAGLAGLALAQTKVVTVLVPPIADNISEQQIFASVANVKPDATEYVLDIAKTANIDNLLRRLAGATLTYGPATVVIHVEESTAQTNGDSTRFAAYTLNVACSVDQKENFGTCTGQSTTVVGYQSTSATASVSDTLQRYYGISAWKVPITVTAGADRVTADSDVSSSTGTSKPTSPTTPATQTESSRSSASTGSPAGTTTRSGGGAGNANSSSRSSASSTSSSTGGVPRVTQQAVYAGVAAVVGGALIL</sequence>
<dbReference type="EMBL" id="SKBQ01000105">
    <property type="protein sequence ID" value="TPX18901.1"/>
    <property type="molecule type" value="Genomic_DNA"/>
</dbReference>
<evidence type="ECO:0000256" key="2">
    <source>
        <dbReference type="SAM" id="SignalP"/>
    </source>
</evidence>